<dbReference type="InterPro" id="IPR024744">
    <property type="entry name" value="CSS-motif_dom"/>
</dbReference>
<keyword evidence="4" id="KW-0973">c-di-GMP</keyword>
<dbReference type="EC" id="3.1.4.52" evidence="2"/>
<evidence type="ECO:0000256" key="2">
    <source>
        <dbReference type="ARBA" id="ARBA00012282"/>
    </source>
</evidence>
<evidence type="ECO:0000256" key="6">
    <source>
        <dbReference type="ARBA" id="ARBA00022801"/>
    </source>
</evidence>
<dbReference type="PANTHER" id="PTHR33121:SF73">
    <property type="entry name" value="CYCLIC DI-GMP PHOSPHODIESTERASE PDEN-RELATED"/>
    <property type="match status" value="1"/>
</dbReference>
<dbReference type="CDD" id="cd01948">
    <property type="entry name" value="EAL"/>
    <property type="match status" value="1"/>
</dbReference>
<dbReference type="Proteomes" id="UP000030853">
    <property type="component" value="Unassembled WGS sequence"/>
</dbReference>
<dbReference type="Pfam" id="PF00563">
    <property type="entry name" value="EAL"/>
    <property type="match status" value="1"/>
</dbReference>
<comment type="catalytic activity">
    <reaction evidence="9">
        <text>3',3'-c-di-GMP + H2O = 5'-phosphoguanylyl(3'-&gt;5')guanosine + H(+)</text>
        <dbReference type="Rhea" id="RHEA:24902"/>
        <dbReference type="ChEBI" id="CHEBI:15377"/>
        <dbReference type="ChEBI" id="CHEBI:15378"/>
        <dbReference type="ChEBI" id="CHEBI:58754"/>
        <dbReference type="ChEBI" id="CHEBI:58805"/>
        <dbReference type="EC" id="3.1.4.52"/>
    </reaction>
</comment>
<evidence type="ECO:0000313" key="12">
    <source>
        <dbReference type="EMBL" id="KHJ66680.1"/>
    </source>
</evidence>
<evidence type="ECO:0000256" key="10">
    <source>
        <dbReference type="SAM" id="Phobius"/>
    </source>
</evidence>
<evidence type="ECO:0000256" key="9">
    <source>
        <dbReference type="ARBA" id="ARBA00034290"/>
    </source>
</evidence>
<dbReference type="SUPFAM" id="SSF141868">
    <property type="entry name" value="EAL domain-like"/>
    <property type="match status" value="1"/>
</dbReference>
<evidence type="ECO:0000313" key="13">
    <source>
        <dbReference type="Proteomes" id="UP000030853"/>
    </source>
</evidence>
<reference evidence="12 13" key="1">
    <citation type="submission" date="2014-11" db="EMBL/GenBank/DDBJ databases">
        <title>Genome sequencing of Pantoea rodasii ND03.</title>
        <authorList>
            <person name="Muhamad Yunos N.Y."/>
            <person name="Chan K.-G."/>
        </authorList>
    </citation>
    <scope>NUCLEOTIDE SEQUENCE [LARGE SCALE GENOMIC DNA]</scope>
    <source>
        <strain evidence="12 13">ND03</strain>
    </source>
</reference>
<dbReference type="PROSITE" id="PS50883">
    <property type="entry name" value="EAL"/>
    <property type="match status" value="1"/>
</dbReference>
<keyword evidence="5 10" id="KW-0812">Transmembrane</keyword>
<evidence type="ECO:0000256" key="5">
    <source>
        <dbReference type="ARBA" id="ARBA00022692"/>
    </source>
</evidence>
<protein>
    <recommendedName>
        <fullName evidence="2">cyclic-guanylate-specific phosphodiesterase</fullName>
        <ecNumber evidence="2">3.1.4.52</ecNumber>
    </recommendedName>
</protein>
<sequence length="521" mass="58315">MPLSGTLKRHATYSRRIAWSSAIIGGVFFLLFVTVLLTLTWQKRVQQHEQLLIHSRDDLQQVMSTLVDTLYPLQQYTQLSCSSVSRELTSRAAFAGNIRAILLVRDSNAYCSSATGAFLLPANDISPDSELERDRDIKLMPGTPLLPTKPALALWMKSPGSAETGILATMNISLTPYQLMASYHPEITGMALVIGNKALLSGKNQVVNVSDLPPALAEMRFKNNDMRFVVYGSTLAQRDYHLILLTGLLATLFMIGASWMLLTLYQRPGKEIMQGIKRGQFHVEYQPLVTAHDGQPYGVEALLRWTHPTEGMIPPDAFISNAEAQNLIIPLTQHLFKLVARDARFLSQQLPRGTRLSLNLSPLHLASDSFRQHVQEWIAEMPADHFKYVFEITERTMVGEKNAGEIFAWLHEHDIKIAIDDFGTGHSALIYLERYPFDYLKIDRGFVQSIGTETVTSPVLDAVLLLAKKLNLKTVAEGVETGDQAAWLVNRGVTHLQGYLFSRPLRPENLISYYQQQAALG</sequence>
<feature type="transmembrane region" description="Helical" evidence="10">
    <location>
        <begin position="17"/>
        <end position="41"/>
    </location>
</feature>
<feature type="transmembrane region" description="Helical" evidence="10">
    <location>
        <begin position="242"/>
        <end position="265"/>
    </location>
</feature>
<dbReference type="Gene3D" id="3.20.20.450">
    <property type="entry name" value="EAL domain"/>
    <property type="match status" value="1"/>
</dbReference>
<dbReference type="EMBL" id="JTJJ01000070">
    <property type="protein sequence ID" value="KHJ66680.1"/>
    <property type="molecule type" value="Genomic_DNA"/>
</dbReference>
<evidence type="ECO:0000256" key="4">
    <source>
        <dbReference type="ARBA" id="ARBA00022636"/>
    </source>
</evidence>
<accession>A0A0B1R6I0</accession>
<comment type="caution">
    <text evidence="12">The sequence shown here is derived from an EMBL/GenBank/DDBJ whole genome shotgun (WGS) entry which is preliminary data.</text>
</comment>
<keyword evidence="7 10" id="KW-1133">Transmembrane helix</keyword>
<gene>
    <name evidence="12" type="ORF">QU24_17795</name>
</gene>
<evidence type="ECO:0000256" key="8">
    <source>
        <dbReference type="ARBA" id="ARBA00023136"/>
    </source>
</evidence>
<dbReference type="SMART" id="SM00052">
    <property type="entry name" value="EAL"/>
    <property type="match status" value="1"/>
</dbReference>
<dbReference type="InterPro" id="IPR001633">
    <property type="entry name" value="EAL_dom"/>
</dbReference>
<proteinExistence type="predicted"/>
<dbReference type="Pfam" id="PF12792">
    <property type="entry name" value="CSS-motif"/>
    <property type="match status" value="1"/>
</dbReference>
<keyword evidence="6" id="KW-0378">Hydrolase</keyword>
<dbReference type="PANTHER" id="PTHR33121">
    <property type="entry name" value="CYCLIC DI-GMP PHOSPHODIESTERASE PDEF"/>
    <property type="match status" value="1"/>
</dbReference>
<dbReference type="InterPro" id="IPR035919">
    <property type="entry name" value="EAL_sf"/>
</dbReference>
<feature type="domain" description="EAL" evidence="11">
    <location>
        <begin position="265"/>
        <end position="518"/>
    </location>
</feature>
<dbReference type="GO" id="GO:0005886">
    <property type="term" value="C:plasma membrane"/>
    <property type="evidence" value="ECO:0007669"/>
    <property type="project" value="UniProtKB-SubCell"/>
</dbReference>
<keyword evidence="3" id="KW-1003">Cell membrane</keyword>
<dbReference type="InterPro" id="IPR050706">
    <property type="entry name" value="Cyclic-di-GMP_PDE-like"/>
</dbReference>
<evidence type="ECO:0000256" key="7">
    <source>
        <dbReference type="ARBA" id="ARBA00022989"/>
    </source>
</evidence>
<dbReference type="NCBIfam" id="NF007839">
    <property type="entry name" value="PRK10551.1"/>
    <property type="match status" value="1"/>
</dbReference>
<name>A0A0B1R6I0_9GAMM</name>
<evidence type="ECO:0000256" key="3">
    <source>
        <dbReference type="ARBA" id="ARBA00022475"/>
    </source>
</evidence>
<evidence type="ECO:0000259" key="11">
    <source>
        <dbReference type="PROSITE" id="PS50883"/>
    </source>
</evidence>
<comment type="subcellular location">
    <subcellularLocation>
        <location evidence="1">Cell membrane</location>
        <topology evidence="1">Multi-pass membrane protein</topology>
    </subcellularLocation>
</comment>
<evidence type="ECO:0000256" key="1">
    <source>
        <dbReference type="ARBA" id="ARBA00004651"/>
    </source>
</evidence>
<dbReference type="AlphaFoldDB" id="A0A0B1R6I0"/>
<dbReference type="GO" id="GO:0071111">
    <property type="term" value="F:cyclic-guanylate-specific phosphodiesterase activity"/>
    <property type="evidence" value="ECO:0007669"/>
    <property type="project" value="UniProtKB-EC"/>
</dbReference>
<organism evidence="12 13">
    <name type="scientific">Pantoea rodasii</name>
    <dbReference type="NCBI Taxonomy" id="1076549"/>
    <lineage>
        <taxon>Bacteria</taxon>
        <taxon>Pseudomonadati</taxon>
        <taxon>Pseudomonadota</taxon>
        <taxon>Gammaproteobacteria</taxon>
        <taxon>Enterobacterales</taxon>
        <taxon>Erwiniaceae</taxon>
        <taxon>Pantoea</taxon>
    </lineage>
</organism>
<keyword evidence="8 10" id="KW-0472">Membrane</keyword>
<dbReference type="RefSeq" id="WP_039333743.1">
    <property type="nucleotide sequence ID" value="NZ_JTJJ01000070.1"/>
</dbReference>